<keyword evidence="2" id="KW-1185">Reference proteome</keyword>
<proteinExistence type="predicted"/>
<accession>A0A1C4V513</accession>
<dbReference type="Proteomes" id="UP000198551">
    <property type="component" value="Unassembled WGS sequence"/>
</dbReference>
<organism evidence="1 2">
    <name type="scientific">Micromonospora marina</name>
    <dbReference type="NCBI Taxonomy" id="307120"/>
    <lineage>
        <taxon>Bacteria</taxon>
        <taxon>Bacillati</taxon>
        <taxon>Actinomycetota</taxon>
        <taxon>Actinomycetes</taxon>
        <taxon>Micromonosporales</taxon>
        <taxon>Micromonosporaceae</taxon>
        <taxon>Micromonospora</taxon>
    </lineage>
</organism>
<evidence type="ECO:0000313" key="1">
    <source>
        <dbReference type="EMBL" id="SCE79037.1"/>
    </source>
</evidence>
<dbReference type="RefSeq" id="WP_091042045.1">
    <property type="nucleotide sequence ID" value="NZ_FMCV01000002.1"/>
</dbReference>
<protein>
    <submittedName>
        <fullName evidence="1">Uncharacterized protein</fullName>
    </submittedName>
</protein>
<sequence>MIVQWGVKGLWLPDDDHAKVIIDLQLGIVCNWWRDVGRITLPEQFQKLTPTNLDHHVNHFNSPDPATGRPFNEVTPFISIACGTVERDTAAATNHVHSALSTALLYGTRFAAANVGYLYRCWMLVGPRPAVEVQGVAEQVRDLNTYRRYSAYQTEGEMTAKVVIPVNHIQQCEKWVWNRTAKDFMLEWVHPNPAFTEPERLSNVRELI</sequence>
<evidence type="ECO:0000313" key="2">
    <source>
        <dbReference type="Proteomes" id="UP000198551"/>
    </source>
</evidence>
<dbReference type="EMBL" id="FMCV01000002">
    <property type="protein sequence ID" value="SCE79037.1"/>
    <property type="molecule type" value="Genomic_DNA"/>
</dbReference>
<name>A0A1C4V513_9ACTN</name>
<reference evidence="2" key="1">
    <citation type="submission" date="2016-06" db="EMBL/GenBank/DDBJ databases">
        <authorList>
            <person name="Varghese N."/>
        </authorList>
    </citation>
    <scope>NUCLEOTIDE SEQUENCE [LARGE SCALE GENOMIC DNA]</scope>
    <source>
        <strain evidence="2">DSM 45555</strain>
    </source>
</reference>
<gene>
    <name evidence="1" type="ORF">GA0070215_102402</name>
</gene>
<dbReference type="AlphaFoldDB" id="A0A1C4V513"/>